<feature type="domain" description="GST N-terminal" evidence="1">
    <location>
        <begin position="1"/>
        <end position="79"/>
    </location>
</feature>
<dbReference type="RefSeq" id="WP_011413038.1">
    <property type="nucleotide sequence ID" value="NC_007722.1"/>
</dbReference>
<dbReference type="SUPFAM" id="SSF47616">
    <property type="entry name" value="GST C-terminal domain-like"/>
    <property type="match status" value="1"/>
</dbReference>
<dbReference type="InterPro" id="IPR036249">
    <property type="entry name" value="Thioredoxin-like_sf"/>
</dbReference>
<organism evidence="3 4">
    <name type="scientific">Erythrobacter litoralis (strain HTCC2594)</name>
    <dbReference type="NCBI Taxonomy" id="314225"/>
    <lineage>
        <taxon>Bacteria</taxon>
        <taxon>Pseudomonadati</taxon>
        <taxon>Pseudomonadota</taxon>
        <taxon>Alphaproteobacteria</taxon>
        <taxon>Sphingomonadales</taxon>
        <taxon>Erythrobacteraceae</taxon>
        <taxon>Erythrobacter/Porphyrobacter group</taxon>
        <taxon>Erythrobacter</taxon>
    </lineage>
</organism>
<gene>
    <name evidence="3" type="ordered locus">ELI_00340</name>
</gene>
<name>Q2NDT1_ERYLH</name>
<dbReference type="Pfam" id="PF13409">
    <property type="entry name" value="GST_N_2"/>
    <property type="match status" value="1"/>
</dbReference>
<dbReference type="CDD" id="cd03057">
    <property type="entry name" value="GST_N_Beta"/>
    <property type="match status" value="1"/>
</dbReference>
<dbReference type="OrthoDB" id="7583243at2"/>
<feature type="domain" description="GST C-terminal" evidence="2">
    <location>
        <begin position="83"/>
        <end position="208"/>
    </location>
</feature>
<dbReference type="PANTHER" id="PTHR44051:SF8">
    <property type="entry name" value="GLUTATHIONE S-TRANSFERASE GSTA"/>
    <property type="match status" value="1"/>
</dbReference>
<sequence length="208" mass="23103">MPTLYTMPGTCSLAANIAVAWTEAPISVRNMEYGDHKKDDYLAINPKGKVPALQFDDGEVLTELAAILSYIGAAHGTAGYARDTKLGRKEAEALSYMISEVHAAYGPHFAAQNFAESEGAQHEVKQGAYHRLRGHYEWMEERLSDSGGGFYLGEKSFADAFLYVLTRWIDQTPLSLSDYPQLAEFRNRMEQDKGVQNALEQQAMEPMG</sequence>
<dbReference type="GO" id="GO:0016740">
    <property type="term" value="F:transferase activity"/>
    <property type="evidence" value="ECO:0007669"/>
    <property type="project" value="UniProtKB-KW"/>
</dbReference>
<dbReference type="HOGENOM" id="CLU_011226_6_1_5"/>
<evidence type="ECO:0000313" key="3">
    <source>
        <dbReference type="EMBL" id="ABC62160.1"/>
    </source>
</evidence>
<dbReference type="InterPro" id="IPR010987">
    <property type="entry name" value="Glutathione-S-Trfase_C-like"/>
</dbReference>
<dbReference type="PROSITE" id="PS50405">
    <property type="entry name" value="GST_CTER"/>
    <property type="match status" value="1"/>
</dbReference>
<dbReference type="InterPro" id="IPR004046">
    <property type="entry name" value="GST_C"/>
</dbReference>
<dbReference type="STRING" id="314225.ELI_00340"/>
<dbReference type="EMBL" id="CP000157">
    <property type="protein sequence ID" value="ABC62160.1"/>
    <property type="molecule type" value="Genomic_DNA"/>
</dbReference>
<dbReference type="PANTHER" id="PTHR44051">
    <property type="entry name" value="GLUTATHIONE S-TRANSFERASE-RELATED"/>
    <property type="match status" value="1"/>
</dbReference>
<dbReference type="Gene3D" id="3.40.30.10">
    <property type="entry name" value="Glutaredoxin"/>
    <property type="match status" value="1"/>
</dbReference>
<keyword evidence="3" id="KW-0808">Transferase</keyword>
<proteinExistence type="predicted"/>
<evidence type="ECO:0000259" key="2">
    <source>
        <dbReference type="PROSITE" id="PS50405"/>
    </source>
</evidence>
<evidence type="ECO:0000313" key="4">
    <source>
        <dbReference type="Proteomes" id="UP000008808"/>
    </source>
</evidence>
<dbReference type="InterPro" id="IPR004045">
    <property type="entry name" value="Glutathione_S-Trfase_N"/>
</dbReference>
<dbReference type="Proteomes" id="UP000008808">
    <property type="component" value="Chromosome"/>
</dbReference>
<dbReference type="Gene3D" id="1.20.1050.10">
    <property type="match status" value="1"/>
</dbReference>
<protein>
    <submittedName>
        <fullName evidence="3">Glutathione S-transferase</fullName>
    </submittedName>
</protein>
<dbReference type="AlphaFoldDB" id="Q2NDT1"/>
<accession>Q2NDT1</accession>
<dbReference type="SUPFAM" id="SSF52833">
    <property type="entry name" value="Thioredoxin-like"/>
    <property type="match status" value="1"/>
</dbReference>
<dbReference type="PROSITE" id="PS50404">
    <property type="entry name" value="GST_NTER"/>
    <property type="match status" value="1"/>
</dbReference>
<dbReference type="KEGG" id="eli:ELI_00340"/>
<dbReference type="InterPro" id="IPR036282">
    <property type="entry name" value="Glutathione-S-Trfase_C_sf"/>
</dbReference>
<dbReference type="InterPro" id="IPR040079">
    <property type="entry name" value="Glutathione_S-Trfase"/>
</dbReference>
<dbReference type="Pfam" id="PF14497">
    <property type="entry name" value="GST_C_3"/>
    <property type="match status" value="1"/>
</dbReference>
<reference evidence="4" key="1">
    <citation type="journal article" date="2009" name="J. Bacteriol.">
        <title>Complete genome sequence of Erythrobacter litoralis HTCC2594.</title>
        <authorList>
            <person name="Oh H.M."/>
            <person name="Giovannoni S.J."/>
            <person name="Ferriera S."/>
            <person name="Johnson J."/>
            <person name="Cho J.C."/>
        </authorList>
    </citation>
    <scope>NUCLEOTIDE SEQUENCE [LARGE SCALE GENOMIC DNA]</scope>
    <source>
        <strain evidence="4">HTCC2594</strain>
    </source>
</reference>
<keyword evidence="4" id="KW-1185">Reference proteome</keyword>
<dbReference type="eggNOG" id="COG0625">
    <property type="taxonomic scope" value="Bacteria"/>
</dbReference>
<dbReference type="SFLD" id="SFLDS00019">
    <property type="entry name" value="Glutathione_Transferase_(cytos"/>
    <property type="match status" value="1"/>
</dbReference>
<dbReference type="CDD" id="cd03188">
    <property type="entry name" value="GST_C_Beta"/>
    <property type="match status" value="1"/>
</dbReference>
<evidence type="ECO:0000259" key="1">
    <source>
        <dbReference type="PROSITE" id="PS50404"/>
    </source>
</evidence>